<dbReference type="AlphaFoldDB" id="A0AAN5D457"/>
<evidence type="ECO:0000313" key="3">
    <source>
        <dbReference type="Proteomes" id="UP001328107"/>
    </source>
</evidence>
<protein>
    <submittedName>
        <fullName evidence="2">Uncharacterized protein</fullName>
    </submittedName>
</protein>
<evidence type="ECO:0000313" key="2">
    <source>
        <dbReference type="EMBL" id="GMR56283.1"/>
    </source>
</evidence>
<keyword evidence="3" id="KW-1185">Reference proteome</keyword>
<reference evidence="3" key="1">
    <citation type="submission" date="2022-10" db="EMBL/GenBank/DDBJ databases">
        <title>Genome assembly of Pristionchus species.</title>
        <authorList>
            <person name="Yoshida K."/>
            <person name="Sommer R.J."/>
        </authorList>
    </citation>
    <scope>NUCLEOTIDE SEQUENCE [LARGE SCALE GENOMIC DNA]</scope>
    <source>
        <strain evidence="3">RS5460</strain>
    </source>
</reference>
<dbReference type="EMBL" id="BTRK01000005">
    <property type="protein sequence ID" value="GMR56283.1"/>
    <property type="molecule type" value="Genomic_DNA"/>
</dbReference>
<feature type="region of interest" description="Disordered" evidence="1">
    <location>
        <begin position="1"/>
        <end position="31"/>
    </location>
</feature>
<proteinExistence type="predicted"/>
<gene>
    <name evidence="2" type="ORF">PMAYCL1PPCAC_26478</name>
</gene>
<feature type="non-terminal residue" evidence="2">
    <location>
        <position position="1"/>
    </location>
</feature>
<feature type="compositionally biased region" description="Polar residues" evidence="1">
    <location>
        <begin position="64"/>
        <end position="79"/>
    </location>
</feature>
<organism evidence="2 3">
    <name type="scientific">Pristionchus mayeri</name>
    <dbReference type="NCBI Taxonomy" id="1317129"/>
    <lineage>
        <taxon>Eukaryota</taxon>
        <taxon>Metazoa</taxon>
        <taxon>Ecdysozoa</taxon>
        <taxon>Nematoda</taxon>
        <taxon>Chromadorea</taxon>
        <taxon>Rhabditida</taxon>
        <taxon>Rhabditina</taxon>
        <taxon>Diplogasteromorpha</taxon>
        <taxon>Diplogasteroidea</taxon>
        <taxon>Neodiplogasteridae</taxon>
        <taxon>Pristionchus</taxon>
    </lineage>
</organism>
<feature type="region of interest" description="Disordered" evidence="1">
    <location>
        <begin position="64"/>
        <end position="87"/>
    </location>
</feature>
<sequence>DTDNRGSKKIPIAMNGGKDHHEVKREVDEEDTPMVAELKKQLAKMGRMPEIPVNVDRPSEVISSLSSHYSANTDSTWTDAFSRMSLH</sequence>
<accession>A0AAN5D457</accession>
<evidence type="ECO:0000256" key="1">
    <source>
        <dbReference type="SAM" id="MobiDB-lite"/>
    </source>
</evidence>
<feature type="compositionally biased region" description="Basic and acidic residues" evidence="1">
    <location>
        <begin position="17"/>
        <end position="27"/>
    </location>
</feature>
<name>A0AAN5D457_9BILA</name>
<comment type="caution">
    <text evidence="2">The sequence shown here is derived from an EMBL/GenBank/DDBJ whole genome shotgun (WGS) entry which is preliminary data.</text>
</comment>
<dbReference type="Proteomes" id="UP001328107">
    <property type="component" value="Unassembled WGS sequence"/>
</dbReference>
<feature type="non-terminal residue" evidence="2">
    <location>
        <position position="87"/>
    </location>
</feature>